<reference evidence="2 3" key="1">
    <citation type="submission" date="2024-04" db="EMBL/GenBank/DDBJ databases">
        <title>Draft genome sequence of Thalassolituus maritimus NBRC 116585.</title>
        <authorList>
            <person name="Miyakawa T."/>
            <person name="Kusuya Y."/>
            <person name="Miura T."/>
        </authorList>
    </citation>
    <scope>NUCLEOTIDE SEQUENCE [LARGE SCALE GENOMIC DNA]</scope>
    <source>
        <strain evidence="2 3">5NW40-0001</strain>
    </source>
</reference>
<evidence type="ECO:0000256" key="1">
    <source>
        <dbReference type="SAM" id="Phobius"/>
    </source>
</evidence>
<evidence type="ECO:0000313" key="3">
    <source>
        <dbReference type="Proteomes" id="UP001481413"/>
    </source>
</evidence>
<keyword evidence="1" id="KW-1133">Transmembrane helix</keyword>
<dbReference type="EMBL" id="BAABWH010000003">
    <property type="protein sequence ID" value="GAA6145357.1"/>
    <property type="molecule type" value="Genomic_DNA"/>
</dbReference>
<protein>
    <submittedName>
        <fullName evidence="2">DUF58 domain-containing protein</fullName>
    </submittedName>
</protein>
<feature type="transmembrane region" description="Helical" evidence="1">
    <location>
        <begin position="46"/>
        <end position="62"/>
    </location>
</feature>
<keyword evidence="3" id="KW-1185">Reference proteome</keyword>
<sequence>MRDSKETHSNKHWLRRRWERWLSRRIPPAGEITLSHRNVFIFPSRTGWAFGILLIALLLTAINYQNSLIYGLTFWLLSIGHGTIWLTFRNLSGNTLIAGRPDDCFAGDRVELPVTMKANKNWAVAIVLGYPNEGEHYVTLAPGESQRVDLGRFAQRRGKLTDARLKVETQYPFGLLRAWSWAALDFDVTVYPKPEYTPLQFSEGADGEHSGDAVVQIVGDDIAGIREYGYGDGLNQISWKHSARTGALKTREREQEQGVMCWLSWDALPPEDSELRLSRLTSWVLQADEKGWRYGLKLPGVEIAPDQGPAHRAQCLKALALW</sequence>
<keyword evidence="1" id="KW-0812">Transmembrane</keyword>
<dbReference type="PANTHER" id="PTHR34351:SF1">
    <property type="entry name" value="SLR1927 PROTEIN"/>
    <property type="match status" value="1"/>
</dbReference>
<name>A0ABP9ZZ52_9GAMM</name>
<organism evidence="2 3">
    <name type="scientific">Thalassolituus maritimus</name>
    <dbReference type="NCBI Taxonomy" id="484498"/>
    <lineage>
        <taxon>Bacteria</taxon>
        <taxon>Pseudomonadati</taxon>
        <taxon>Pseudomonadota</taxon>
        <taxon>Gammaproteobacteria</taxon>
        <taxon>Oceanospirillales</taxon>
        <taxon>Oceanospirillaceae</taxon>
        <taxon>Thalassolituus</taxon>
    </lineage>
</organism>
<proteinExistence type="predicted"/>
<dbReference type="Proteomes" id="UP001481413">
    <property type="component" value="Unassembled WGS sequence"/>
</dbReference>
<feature type="transmembrane region" description="Helical" evidence="1">
    <location>
        <begin position="68"/>
        <end position="88"/>
    </location>
</feature>
<gene>
    <name evidence="2" type="ORF">NBRC116585_14750</name>
</gene>
<comment type="caution">
    <text evidence="2">The sequence shown here is derived from an EMBL/GenBank/DDBJ whole genome shotgun (WGS) entry which is preliminary data.</text>
</comment>
<evidence type="ECO:0000313" key="2">
    <source>
        <dbReference type="EMBL" id="GAA6145357.1"/>
    </source>
</evidence>
<dbReference type="RefSeq" id="WP_353294300.1">
    <property type="nucleotide sequence ID" value="NZ_BAABWH010000003.1"/>
</dbReference>
<keyword evidence="1" id="KW-0472">Membrane</keyword>
<dbReference type="PANTHER" id="PTHR34351">
    <property type="entry name" value="SLR1927 PROTEIN-RELATED"/>
    <property type="match status" value="1"/>
</dbReference>
<accession>A0ABP9ZZ52</accession>